<dbReference type="FunFam" id="3.30.565.10:FF:000006">
    <property type="entry name" value="Sensor histidine kinase WalK"/>
    <property type="match status" value="1"/>
</dbReference>
<dbReference type="Pfam" id="PF02518">
    <property type="entry name" value="HATPase_c"/>
    <property type="match status" value="1"/>
</dbReference>
<dbReference type="GO" id="GO:0004721">
    <property type="term" value="F:phosphoprotein phosphatase activity"/>
    <property type="evidence" value="ECO:0007669"/>
    <property type="project" value="InterPro"/>
</dbReference>
<dbReference type="Proteomes" id="UP000521868">
    <property type="component" value="Unassembled WGS sequence"/>
</dbReference>
<dbReference type="InterPro" id="IPR050351">
    <property type="entry name" value="BphY/WalK/GraS-like"/>
</dbReference>
<dbReference type="GO" id="GO:0005524">
    <property type="term" value="F:ATP binding"/>
    <property type="evidence" value="ECO:0007669"/>
    <property type="project" value="UniProtKB-KW"/>
</dbReference>
<evidence type="ECO:0000256" key="9">
    <source>
        <dbReference type="ARBA" id="ARBA00022679"/>
    </source>
</evidence>
<dbReference type="InterPro" id="IPR000014">
    <property type="entry name" value="PAS"/>
</dbReference>
<evidence type="ECO:0000256" key="13">
    <source>
        <dbReference type="ARBA" id="ARBA00022840"/>
    </source>
</evidence>
<dbReference type="SUPFAM" id="SSF55874">
    <property type="entry name" value="ATPase domain of HSP90 chaperone/DNA topoisomerase II/histidine kinase"/>
    <property type="match status" value="1"/>
</dbReference>
<keyword evidence="12 21" id="KW-0418">Kinase</keyword>
<keyword evidence="14" id="KW-1133">Transmembrane helix</keyword>
<dbReference type="GO" id="GO:0005886">
    <property type="term" value="C:plasma membrane"/>
    <property type="evidence" value="ECO:0007669"/>
    <property type="project" value="UniProtKB-SubCell"/>
</dbReference>
<dbReference type="InterPro" id="IPR036890">
    <property type="entry name" value="HATPase_C_sf"/>
</dbReference>
<dbReference type="CDD" id="cd00130">
    <property type="entry name" value="PAS"/>
    <property type="match status" value="1"/>
</dbReference>
<dbReference type="NCBIfam" id="TIGR02966">
    <property type="entry name" value="phoR_proteo"/>
    <property type="match status" value="1"/>
</dbReference>
<dbReference type="SMART" id="SM00091">
    <property type="entry name" value="PAS"/>
    <property type="match status" value="1"/>
</dbReference>
<dbReference type="Gene3D" id="3.30.450.20">
    <property type="entry name" value="PAS domain"/>
    <property type="match status" value="1"/>
</dbReference>
<dbReference type="AlphaFoldDB" id="A0A7X6I7Z2"/>
<keyword evidence="8" id="KW-0592">Phosphate transport</keyword>
<evidence type="ECO:0000256" key="3">
    <source>
        <dbReference type="ARBA" id="ARBA00012438"/>
    </source>
</evidence>
<feature type="domain" description="PAS" evidence="20">
    <location>
        <begin position="93"/>
        <end position="148"/>
    </location>
</feature>
<evidence type="ECO:0000256" key="4">
    <source>
        <dbReference type="ARBA" id="ARBA00019665"/>
    </source>
</evidence>
<accession>A0A7X6I7Z2</accession>
<feature type="domain" description="Histidine kinase" evidence="19">
    <location>
        <begin position="212"/>
        <end position="431"/>
    </location>
</feature>
<dbReference type="GO" id="GO:0006355">
    <property type="term" value="P:regulation of DNA-templated transcription"/>
    <property type="evidence" value="ECO:0007669"/>
    <property type="project" value="InterPro"/>
</dbReference>
<comment type="function">
    <text evidence="17">Member of the two-component regulatory system PhoR/PhoB involved in the phosphate regulon genes expression. PhoR may function as a membrane-associated protein kinase that phosphorylates PhoB in response to environmental signals.</text>
</comment>
<evidence type="ECO:0000256" key="11">
    <source>
        <dbReference type="ARBA" id="ARBA00022741"/>
    </source>
</evidence>
<keyword evidence="11" id="KW-0547">Nucleotide-binding</keyword>
<keyword evidence="13" id="KW-0067">ATP-binding</keyword>
<evidence type="ECO:0000256" key="17">
    <source>
        <dbReference type="ARBA" id="ARBA00025207"/>
    </source>
</evidence>
<reference evidence="21 22" key="1">
    <citation type="journal article" date="2020" name="Nature">
        <title>Bacterial chemolithoautotrophy via manganese oxidation.</title>
        <authorList>
            <person name="Yu H."/>
            <person name="Leadbetter J.R."/>
        </authorList>
    </citation>
    <scope>NUCLEOTIDE SEQUENCE [LARGE SCALE GENOMIC DNA]</scope>
    <source>
        <strain evidence="21 22">RBP-1</strain>
    </source>
</reference>
<dbReference type="Pfam" id="PF11808">
    <property type="entry name" value="PhoR"/>
    <property type="match status" value="1"/>
</dbReference>
<dbReference type="PROSITE" id="PS50109">
    <property type="entry name" value="HIS_KIN"/>
    <property type="match status" value="1"/>
</dbReference>
<evidence type="ECO:0000259" key="19">
    <source>
        <dbReference type="PROSITE" id="PS50109"/>
    </source>
</evidence>
<dbReference type="InterPro" id="IPR003661">
    <property type="entry name" value="HisK_dim/P_dom"/>
</dbReference>
<name>A0A7X6I7Z2_9BURK</name>
<dbReference type="PANTHER" id="PTHR45453">
    <property type="entry name" value="PHOSPHATE REGULON SENSOR PROTEIN PHOR"/>
    <property type="match status" value="1"/>
</dbReference>
<keyword evidence="18" id="KW-0175">Coiled coil</keyword>
<dbReference type="PANTHER" id="PTHR45453:SF1">
    <property type="entry name" value="PHOSPHATE REGULON SENSOR PROTEIN PHOR"/>
    <property type="match status" value="1"/>
</dbReference>
<dbReference type="GO" id="GO:0000155">
    <property type="term" value="F:phosphorelay sensor kinase activity"/>
    <property type="evidence" value="ECO:0007669"/>
    <property type="project" value="InterPro"/>
</dbReference>
<dbReference type="Gene3D" id="1.10.287.130">
    <property type="match status" value="1"/>
</dbReference>
<comment type="catalytic activity">
    <reaction evidence="1">
        <text>ATP + protein L-histidine = ADP + protein N-phospho-L-histidine.</text>
        <dbReference type="EC" id="2.7.13.3"/>
    </reaction>
</comment>
<evidence type="ECO:0000256" key="6">
    <source>
        <dbReference type="ARBA" id="ARBA00022475"/>
    </source>
</evidence>
<keyword evidence="10" id="KW-0812">Transmembrane</keyword>
<evidence type="ECO:0000313" key="22">
    <source>
        <dbReference type="Proteomes" id="UP000521868"/>
    </source>
</evidence>
<dbReference type="EMBL" id="VTOX01000008">
    <property type="protein sequence ID" value="NKE68021.1"/>
    <property type="molecule type" value="Genomic_DNA"/>
</dbReference>
<keyword evidence="7" id="KW-0597">Phosphoprotein</keyword>
<sequence length="442" mass="47830">MAVRLLFFLLFLGAGGGAGWWSGGSRGALAGLAAGAVLWFMFETARGLRVLHWLRRGPAAAAPRLGGLWGEACDRMQRALLQREREVQQAQRRLDEFLSAIQRSPNGVVLLDPQGRIEWANDTAAAQFGLDPQRDLQQHIVNLVREPDFNAYYQARSFAADIVIAAPGSSAARPRKLSVRLHPYGEGRLLLLARDVTAVEQAEVMRRDFVANVSHEIRTPLTVLAGFVETLQTLELPADERGRYLQMMAQQAQRMQTLVADLLTLSRLEGSPLPGAGEWTALAPLLGQCEQEARSVALALGKTLDLHFEPAPGARIGGVASELLSAFSNLVSNAVRYTPDGGSVTVGARVLPGGRLEFTVRDTGPGIAAEHIPRLTERFYRVDRSRSRETGGTGLGLAIVKHVVQRHGGELRIESRPGAGSTFAIELPAARVRTEPAAALQG</sequence>
<dbReference type="GO" id="GO:0006817">
    <property type="term" value="P:phosphate ion transport"/>
    <property type="evidence" value="ECO:0007669"/>
    <property type="project" value="UniProtKB-KW"/>
</dbReference>
<comment type="caution">
    <text evidence="21">The sequence shown here is derived from an EMBL/GenBank/DDBJ whole genome shotgun (WGS) entry which is preliminary data.</text>
</comment>
<evidence type="ECO:0000256" key="8">
    <source>
        <dbReference type="ARBA" id="ARBA00022592"/>
    </source>
</evidence>
<dbReference type="Pfam" id="PF00512">
    <property type="entry name" value="HisKA"/>
    <property type="match status" value="1"/>
</dbReference>
<dbReference type="EC" id="2.7.13.3" evidence="3"/>
<dbReference type="InterPro" id="IPR005467">
    <property type="entry name" value="His_kinase_dom"/>
</dbReference>
<keyword evidence="16" id="KW-0472">Membrane</keyword>
<keyword evidence="6" id="KW-1003">Cell membrane</keyword>
<dbReference type="SMART" id="SM00388">
    <property type="entry name" value="HisKA"/>
    <property type="match status" value="1"/>
</dbReference>
<protein>
    <recommendedName>
        <fullName evidence="4">Phosphate regulon sensor protein PhoR</fullName>
        <ecNumber evidence="3">2.7.13.3</ecNumber>
    </recommendedName>
</protein>
<dbReference type="InterPro" id="IPR013767">
    <property type="entry name" value="PAS_fold"/>
</dbReference>
<evidence type="ECO:0000259" key="20">
    <source>
        <dbReference type="PROSITE" id="PS50112"/>
    </source>
</evidence>
<comment type="subcellular location">
    <subcellularLocation>
        <location evidence="2">Cell inner membrane</location>
        <topology evidence="2">Multi-pass membrane protein</topology>
    </subcellularLocation>
</comment>
<dbReference type="PROSITE" id="PS50112">
    <property type="entry name" value="PAS"/>
    <property type="match status" value="1"/>
</dbReference>
<evidence type="ECO:0000256" key="2">
    <source>
        <dbReference type="ARBA" id="ARBA00004429"/>
    </source>
</evidence>
<dbReference type="InterPro" id="IPR036097">
    <property type="entry name" value="HisK_dim/P_sf"/>
</dbReference>
<keyword evidence="15" id="KW-0902">Two-component regulatory system</keyword>
<evidence type="ECO:0000256" key="12">
    <source>
        <dbReference type="ARBA" id="ARBA00022777"/>
    </source>
</evidence>
<proteinExistence type="predicted"/>
<evidence type="ECO:0000256" key="10">
    <source>
        <dbReference type="ARBA" id="ARBA00022692"/>
    </source>
</evidence>
<evidence type="ECO:0000256" key="18">
    <source>
        <dbReference type="SAM" id="Coils"/>
    </source>
</evidence>
<dbReference type="SUPFAM" id="SSF47384">
    <property type="entry name" value="Homodimeric domain of signal transducing histidine kinase"/>
    <property type="match status" value="1"/>
</dbReference>
<dbReference type="RefSeq" id="WP_168109147.1">
    <property type="nucleotide sequence ID" value="NZ_VTOX01000008.1"/>
</dbReference>
<evidence type="ECO:0000313" key="21">
    <source>
        <dbReference type="EMBL" id="NKE68021.1"/>
    </source>
</evidence>
<dbReference type="CDD" id="cd00082">
    <property type="entry name" value="HisKA"/>
    <property type="match status" value="1"/>
</dbReference>
<evidence type="ECO:0000256" key="16">
    <source>
        <dbReference type="ARBA" id="ARBA00023136"/>
    </source>
</evidence>
<dbReference type="FunFam" id="1.10.287.130:FF:000008">
    <property type="entry name" value="Two-component sensor histidine kinase"/>
    <property type="match status" value="1"/>
</dbReference>
<dbReference type="Pfam" id="PF00989">
    <property type="entry name" value="PAS"/>
    <property type="match status" value="1"/>
</dbReference>
<dbReference type="InterPro" id="IPR021766">
    <property type="entry name" value="PhoR_N"/>
</dbReference>
<dbReference type="Gene3D" id="3.30.565.10">
    <property type="entry name" value="Histidine kinase-like ATPase, C-terminal domain"/>
    <property type="match status" value="1"/>
</dbReference>
<gene>
    <name evidence="21" type="primary">phoR</name>
    <name evidence="21" type="ORF">RAMLITH_19545</name>
</gene>
<dbReference type="InterPro" id="IPR004358">
    <property type="entry name" value="Sig_transdc_His_kin-like_C"/>
</dbReference>
<dbReference type="GO" id="GO:0016036">
    <property type="term" value="P:cellular response to phosphate starvation"/>
    <property type="evidence" value="ECO:0007669"/>
    <property type="project" value="TreeGrafter"/>
</dbReference>
<dbReference type="InterPro" id="IPR014310">
    <property type="entry name" value="Sig_transdc_His_kinase_PhoR"/>
</dbReference>
<evidence type="ECO:0000256" key="7">
    <source>
        <dbReference type="ARBA" id="ARBA00022553"/>
    </source>
</evidence>
<dbReference type="SMART" id="SM00387">
    <property type="entry name" value="HATPase_c"/>
    <property type="match status" value="1"/>
</dbReference>
<dbReference type="InterPro" id="IPR035965">
    <property type="entry name" value="PAS-like_dom_sf"/>
</dbReference>
<keyword evidence="22" id="KW-1185">Reference proteome</keyword>
<organism evidence="21 22">
    <name type="scientific">Ramlibacter lithotrophicus</name>
    <dbReference type="NCBI Taxonomy" id="2606681"/>
    <lineage>
        <taxon>Bacteria</taxon>
        <taxon>Pseudomonadati</taxon>
        <taxon>Pseudomonadota</taxon>
        <taxon>Betaproteobacteria</taxon>
        <taxon>Burkholderiales</taxon>
        <taxon>Comamonadaceae</taxon>
        <taxon>Ramlibacter</taxon>
    </lineage>
</organism>
<dbReference type="InterPro" id="IPR003594">
    <property type="entry name" value="HATPase_dom"/>
</dbReference>
<evidence type="ECO:0000256" key="14">
    <source>
        <dbReference type="ARBA" id="ARBA00022989"/>
    </source>
</evidence>
<feature type="coiled-coil region" evidence="18">
    <location>
        <begin position="73"/>
        <end position="100"/>
    </location>
</feature>
<keyword evidence="9" id="KW-0808">Transferase</keyword>
<dbReference type="SUPFAM" id="SSF55785">
    <property type="entry name" value="PYP-like sensor domain (PAS domain)"/>
    <property type="match status" value="1"/>
</dbReference>
<keyword evidence="5" id="KW-0813">Transport</keyword>
<evidence type="ECO:0000256" key="5">
    <source>
        <dbReference type="ARBA" id="ARBA00022448"/>
    </source>
</evidence>
<evidence type="ECO:0000256" key="15">
    <source>
        <dbReference type="ARBA" id="ARBA00023012"/>
    </source>
</evidence>
<dbReference type="PRINTS" id="PR00344">
    <property type="entry name" value="BCTRLSENSOR"/>
</dbReference>
<evidence type="ECO:0000256" key="1">
    <source>
        <dbReference type="ARBA" id="ARBA00000085"/>
    </source>
</evidence>